<sequence length="732" mass="77831">MALFQRCLLLSTFWVAIQSGNPLFAKPTWTFSVVVAVEKRTADLYQFAYSKPIAQLVNEQVATINANFNSSPNFNGIYNFRVDSVYVFDGAVGDEIARPHPKYMYGVVINGFSDNTSGGGWYGGSQTIYHNWKWDYFSGPFAQTATDGLTHEFGHARGAIDIYALQVDAQKNPVNSTSFVAVNSIMNYPYGNIVWDEHTTNLLNSTAGNPIVGDQWIIRPFPNTIGIKAVDAKGAPLSNVQLTVYPVDWFSNSVTSTPILNVSTTSSGVYPFFSNPYQPSTSGYPWTMRYCNFLIKATYNSVVAYKWMPLYDVQNAYFSNGANTAYNAEIVLPVTAPSIKLGNISSTSSCPGKTIDVGFAISGTFDPTNQFYLQFIDNNNNTFSIAHLDGAQAGTLSGTVPYFSAGVYRMRVGSSMPSVASDEFMFTITAAPANPTVQSSFTVCQNASPPILVATGQNLLWHSDAGFSTTTPIPNTSRAGYFAYTVTQTIDGCESSGVYINVYVNPQPTATLKDNGPLSGTLTSVTLTAGSGKSYVFGGPGLVSQNPTSGTALANASGIYSVTVTGSNGCSNTASLALAGTDLTPTLVLPQANFAASGSMANLAVNLFEVAGLPTTMSNVAITITAPLGYTIAFDPSSTSINVSGGTENPVAVDNINWLVTSSLADRQLSLVMKTNQFISANGKAVLGFTITRTIANSGSTSSITVNIANDATMGYDGNPANNVYARIINGL</sequence>
<evidence type="ECO:0008006" key="3">
    <source>
        <dbReference type="Google" id="ProtNLM"/>
    </source>
</evidence>
<evidence type="ECO:0000313" key="2">
    <source>
        <dbReference type="Proteomes" id="UP000249016"/>
    </source>
</evidence>
<protein>
    <recommendedName>
        <fullName evidence="3">Ig-like domain-containing protein</fullName>
    </recommendedName>
</protein>
<dbReference type="OrthoDB" id="913199at2"/>
<dbReference type="Proteomes" id="UP000249016">
    <property type="component" value="Unassembled WGS sequence"/>
</dbReference>
<comment type="caution">
    <text evidence="1">The sequence shown here is derived from an EMBL/GenBank/DDBJ whole genome shotgun (WGS) entry which is preliminary data.</text>
</comment>
<gene>
    <name evidence="1" type="ORF">HMF3257_32705</name>
</gene>
<dbReference type="EMBL" id="QLII01000001">
    <property type="protein sequence ID" value="RAI77711.1"/>
    <property type="molecule type" value="Genomic_DNA"/>
</dbReference>
<evidence type="ECO:0000313" key="1">
    <source>
        <dbReference type="EMBL" id="RAI77711.1"/>
    </source>
</evidence>
<proteinExistence type="predicted"/>
<accession>A0A327NQJ6</accession>
<organism evidence="1 2">
    <name type="scientific">Spirosoma telluris</name>
    <dbReference type="NCBI Taxonomy" id="2183553"/>
    <lineage>
        <taxon>Bacteria</taxon>
        <taxon>Pseudomonadati</taxon>
        <taxon>Bacteroidota</taxon>
        <taxon>Cytophagia</taxon>
        <taxon>Cytophagales</taxon>
        <taxon>Cytophagaceae</taxon>
        <taxon>Spirosoma</taxon>
    </lineage>
</organism>
<keyword evidence="2" id="KW-1185">Reference proteome</keyword>
<dbReference type="AlphaFoldDB" id="A0A327NQJ6"/>
<name>A0A327NQJ6_9BACT</name>
<dbReference type="RefSeq" id="WP_111348621.1">
    <property type="nucleotide sequence ID" value="NZ_QLII01000001.1"/>
</dbReference>
<reference evidence="1 2" key="1">
    <citation type="submission" date="2018-06" db="EMBL/GenBank/DDBJ databases">
        <title>Spirosoma sp. HMF3257 Genome sequencing and assembly.</title>
        <authorList>
            <person name="Kang H."/>
            <person name="Cha I."/>
            <person name="Kim H."/>
            <person name="Kang J."/>
            <person name="Joh K."/>
        </authorList>
    </citation>
    <scope>NUCLEOTIDE SEQUENCE [LARGE SCALE GENOMIC DNA]</scope>
    <source>
        <strain evidence="1 2">HMF3257</strain>
    </source>
</reference>